<keyword evidence="5 9" id="KW-0067">ATP-binding</keyword>
<dbReference type="FunFam" id="1.10.730.10:FF:000011">
    <property type="entry name" value="Leucine--tRNA ligase chloroplastic/mitochondrial"/>
    <property type="match status" value="1"/>
</dbReference>
<dbReference type="GO" id="GO:0006429">
    <property type="term" value="P:leucyl-tRNA aminoacylation"/>
    <property type="evidence" value="ECO:0007669"/>
    <property type="project" value="UniProtKB-UniRule"/>
</dbReference>
<dbReference type="Gene3D" id="1.10.730.10">
    <property type="entry name" value="Isoleucyl-tRNA Synthetase, Domain 1"/>
    <property type="match status" value="1"/>
</dbReference>
<accession>A0A140L247</accession>
<dbReference type="EC" id="6.1.1.4" evidence="9"/>
<comment type="catalytic activity">
    <reaction evidence="8 9">
        <text>tRNA(Leu) + L-leucine + ATP = L-leucyl-tRNA(Leu) + AMP + diphosphate</text>
        <dbReference type="Rhea" id="RHEA:11688"/>
        <dbReference type="Rhea" id="RHEA-COMP:9613"/>
        <dbReference type="Rhea" id="RHEA-COMP:9622"/>
        <dbReference type="ChEBI" id="CHEBI:30616"/>
        <dbReference type="ChEBI" id="CHEBI:33019"/>
        <dbReference type="ChEBI" id="CHEBI:57427"/>
        <dbReference type="ChEBI" id="CHEBI:78442"/>
        <dbReference type="ChEBI" id="CHEBI:78494"/>
        <dbReference type="ChEBI" id="CHEBI:456215"/>
        <dbReference type="EC" id="6.1.1.4"/>
    </reaction>
</comment>
<keyword evidence="2 9" id="KW-0963">Cytoplasm</keyword>
<dbReference type="Gene3D" id="3.10.20.590">
    <property type="match status" value="1"/>
</dbReference>
<dbReference type="InterPro" id="IPR015413">
    <property type="entry name" value="Methionyl/Leucyl_tRNA_Synth"/>
</dbReference>
<feature type="short sequence motif" description="'HIGH' region" evidence="9">
    <location>
        <begin position="41"/>
        <end position="51"/>
    </location>
</feature>
<dbReference type="PROSITE" id="PS00178">
    <property type="entry name" value="AA_TRNA_LIGASE_I"/>
    <property type="match status" value="1"/>
</dbReference>
<feature type="domain" description="Leucyl-tRNA synthetase editing" evidence="14">
    <location>
        <begin position="220"/>
        <end position="406"/>
    </location>
</feature>
<dbReference type="FunFam" id="3.40.50.620:FF:000003">
    <property type="entry name" value="Leucine--tRNA ligase"/>
    <property type="match status" value="1"/>
</dbReference>
<dbReference type="GO" id="GO:0004823">
    <property type="term" value="F:leucine-tRNA ligase activity"/>
    <property type="evidence" value="ECO:0007669"/>
    <property type="project" value="UniProtKB-UniRule"/>
</dbReference>
<organism evidence="15 16">
    <name type="scientific">Fervidicola ferrireducens</name>
    <dbReference type="NCBI Taxonomy" id="520764"/>
    <lineage>
        <taxon>Bacteria</taxon>
        <taxon>Bacillati</taxon>
        <taxon>Bacillota</taxon>
        <taxon>Clostridia</taxon>
        <taxon>Thermosediminibacterales</taxon>
        <taxon>Thermosediminibacteraceae</taxon>
        <taxon>Fervidicola</taxon>
    </lineage>
</organism>
<feature type="binding site" evidence="9">
    <location>
        <position position="584"/>
    </location>
    <ligand>
        <name>ATP</name>
        <dbReference type="ChEBI" id="CHEBI:30616"/>
    </ligand>
</feature>
<gene>
    <name evidence="9 15" type="primary">leuS</name>
    <name evidence="15" type="ORF">AN618_22180</name>
</gene>
<dbReference type="SUPFAM" id="SSF52374">
    <property type="entry name" value="Nucleotidylyl transferase"/>
    <property type="match status" value="1"/>
</dbReference>
<dbReference type="OrthoDB" id="9810365at2"/>
<keyword evidence="7 9" id="KW-0030">Aminoacyl-tRNA synthetase</keyword>
<dbReference type="GO" id="GO:0005829">
    <property type="term" value="C:cytosol"/>
    <property type="evidence" value="ECO:0007669"/>
    <property type="project" value="TreeGrafter"/>
</dbReference>
<dbReference type="GO" id="GO:0002161">
    <property type="term" value="F:aminoacyl-tRNA deacylase activity"/>
    <property type="evidence" value="ECO:0007669"/>
    <property type="project" value="InterPro"/>
</dbReference>
<dbReference type="PANTHER" id="PTHR43740">
    <property type="entry name" value="LEUCYL-TRNA SYNTHETASE"/>
    <property type="match status" value="1"/>
</dbReference>
<dbReference type="InterPro" id="IPR001412">
    <property type="entry name" value="aa-tRNA-synth_I_CS"/>
</dbReference>
<dbReference type="InParanoid" id="A0A140L247"/>
<feature type="domain" description="Aminoacyl-tRNA synthetase class Ia" evidence="11">
    <location>
        <begin position="420"/>
        <end position="621"/>
    </location>
</feature>
<comment type="caution">
    <text evidence="15">The sequence shown here is derived from an EMBL/GenBank/DDBJ whole genome shotgun (WGS) entry which is preliminary data.</text>
</comment>
<feature type="domain" description="Methionyl/Valyl/Leucyl/Isoleucyl-tRNA synthetase anticodon-binding" evidence="12">
    <location>
        <begin position="656"/>
        <end position="778"/>
    </location>
</feature>
<dbReference type="InterPro" id="IPR009080">
    <property type="entry name" value="tRNAsynth_Ia_anticodon-bd"/>
</dbReference>
<dbReference type="NCBIfam" id="TIGR00396">
    <property type="entry name" value="leuS_bact"/>
    <property type="match status" value="1"/>
</dbReference>
<keyword evidence="3 9" id="KW-0436">Ligase</keyword>
<dbReference type="HAMAP" id="MF_00049_B">
    <property type="entry name" value="Leu_tRNA_synth_B"/>
    <property type="match status" value="1"/>
</dbReference>
<dbReference type="EMBL" id="LOED01000043">
    <property type="protein sequence ID" value="KXG74622.1"/>
    <property type="molecule type" value="Genomic_DNA"/>
</dbReference>
<evidence type="ECO:0000256" key="10">
    <source>
        <dbReference type="RuleBase" id="RU363035"/>
    </source>
</evidence>
<comment type="subcellular location">
    <subcellularLocation>
        <location evidence="9">Cytoplasm</location>
    </subcellularLocation>
</comment>
<dbReference type="Proteomes" id="UP000070427">
    <property type="component" value="Unassembled WGS sequence"/>
</dbReference>
<protein>
    <recommendedName>
        <fullName evidence="9">Leucine--tRNA ligase</fullName>
        <ecNumber evidence="9">6.1.1.4</ecNumber>
    </recommendedName>
    <alternativeName>
        <fullName evidence="9">Leucyl-tRNA synthetase</fullName>
        <shortName evidence="9">LeuRS</shortName>
    </alternativeName>
</protein>
<dbReference type="FunCoup" id="A0A140L247">
    <property type="interactions" value="464"/>
</dbReference>
<evidence type="ECO:0000259" key="14">
    <source>
        <dbReference type="Pfam" id="PF13603"/>
    </source>
</evidence>
<dbReference type="InterPro" id="IPR013155">
    <property type="entry name" value="M/V/L/I-tRNA-synth_anticd-bd"/>
</dbReference>
<feature type="short sequence motif" description="'KMSKS' region" evidence="9">
    <location>
        <begin position="581"/>
        <end position="585"/>
    </location>
</feature>
<dbReference type="Pfam" id="PF13603">
    <property type="entry name" value="tRNA-synt_1_2"/>
    <property type="match status" value="1"/>
</dbReference>
<dbReference type="CDD" id="cd00812">
    <property type="entry name" value="LeuRS_core"/>
    <property type="match status" value="1"/>
</dbReference>
<dbReference type="PATRIC" id="fig|520764.3.peg.2385"/>
<dbReference type="Pfam" id="PF08264">
    <property type="entry name" value="Anticodon_1"/>
    <property type="match status" value="1"/>
</dbReference>
<evidence type="ECO:0000256" key="6">
    <source>
        <dbReference type="ARBA" id="ARBA00022917"/>
    </source>
</evidence>
<dbReference type="PRINTS" id="PR00985">
    <property type="entry name" value="TRNASYNTHLEU"/>
</dbReference>
<keyword evidence="6 9" id="KW-0648">Protein biosynthesis</keyword>
<proteinExistence type="inferred from homology"/>
<dbReference type="FunFam" id="3.40.50.620:FF:000212">
    <property type="entry name" value="Leucine--tRNA ligase"/>
    <property type="match status" value="1"/>
</dbReference>
<evidence type="ECO:0000259" key="12">
    <source>
        <dbReference type="Pfam" id="PF08264"/>
    </source>
</evidence>
<dbReference type="InterPro" id="IPR002302">
    <property type="entry name" value="Leu-tRNA-ligase"/>
</dbReference>
<comment type="similarity">
    <text evidence="1 9 10">Belongs to the class-I aminoacyl-tRNA synthetase family.</text>
</comment>
<keyword evidence="4 9" id="KW-0547">Nucleotide-binding</keyword>
<evidence type="ECO:0000256" key="5">
    <source>
        <dbReference type="ARBA" id="ARBA00022840"/>
    </source>
</evidence>
<dbReference type="PANTHER" id="PTHR43740:SF2">
    <property type="entry name" value="LEUCINE--TRNA LIGASE, MITOCHONDRIAL"/>
    <property type="match status" value="1"/>
</dbReference>
<dbReference type="SUPFAM" id="SSF47323">
    <property type="entry name" value="Anticodon-binding domain of a subclass of class I aminoacyl-tRNA synthetases"/>
    <property type="match status" value="1"/>
</dbReference>
<name>A0A140L247_9FIRM</name>
<evidence type="ECO:0000256" key="2">
    <source>
        <dbReference type="ARBA" id="ARBA00022490"/>
    </source>
</evidence>
<dbReference type="SUPFAM" id="SSF50677">
    <property type="entry name" value="ValRS/IleRS/LeuRS editing domain"/>
    <property type="match status" value="1"/>
</dbReference>
<dbReference type="Pfam" id="PF09334">
    <property type="entry name" value="tRNA-synt_1g"/>
    <property type="match status" value="1"/>
</dbReference>
<dbReference type="Pfam" id="PF00133">
    <property type="entry name" value="tRNA-synt_1"/>
    <property type="match status" value="1"/>
</dbReference>
<dbReference type="AlphaFoldDB" id="A0A140L247"/>
<dbReference type="FunFam" id="3.10.20.590:FF:000001">
    <property type="entry name" value="Leucine--tRNA ligase"/>
    <property type="match status" value="1"/>
</dbReference>
<evidence type="ECO:0000259" key="13">
    <source>
        <dbReference type="Pfam" id="PF09334"/>
    </source>
</evidence>
<evidence type="ECO:0000259" key="11">
    <source>
        <dbReference type="Pfam" id="PF00133"/>
    </source>
</evidence>
<evidence type="ECO:0000256" key="3">
    <source>
        <dbReference type="ARBA" id="ARBA00022598"/>
    </source>
</evidence>
<dbReference type="InterPro" id="IPR014729">
    <property type="entry name" value="Rossmann-like_a/b/a_fold"/>
</dbReference>
<dbReference type="RefSeq" id="WP_066355054.1">
    <property type="nucleotide sequence ID" value="NZ_LOED01000043.1"/>
</dbReference>
<sequence length="817" mass="93879">MSRYDFKTIEAKWQKKWEEQKLYKTVEDHKKPKYYCLEMFPYPSGKLHMGHVRNYSIGDVVARFKRMKGYNVLHPMGWDAFGLPAENAAIKHGIHPAKWTWDNIANMRKQLKQLGISYDWDREIATCHPGYYKWTQWFFLKLYERGLAYRKKSYVNWCPSCATVLANEQVVNGHCERCGAEVGKKNLEQWFFKITEYADELLEDLKKLPGWPEKVKIMQENWIGRSEGVEVYFTAEKTGKRIPVFTTRPDTIFGVSYLVMAPEHPMVDELVEGTPYEEKVREFQKKMEKLSEIIRTSTETEKEGIFIGAYAINPINGEKVPIWIANYVLLDYGTGAVMGVPAHDQRDFEFAKKYGLPIKVVINPPGNELSAGDMTEAYTEEGVLVNSGAFSGMNSNEAIKAIADFMEEKGLGEKTVNYKLRDWLISRQRYWGAPIPIIYCDKCGIVPVPEDELPVLLPDNVEFNPKGTSPLLECEEFLNTTCPKCKGPARRETDTMDTFMCSSWYYYRFTDPRNEEKPFDREKLEYWMPVDQYIGGVEHAILHLMYSRFFNKVMRDAGLVHVDEPFTNLLTQGMVLKDGAKMSKSLGNIVSPEDIIEKYGADTARLFILFASPPEKDLEWSDQGVEGCYRFLQRVWRLVEELLPKVDAPAGDEQVDREVRRLVHRTIKKVTEDIEERFNFNTAISAIMEMVNGLNSCKEKPVSGKVIREAVESLLLLLAPFAPHITEELWERMGNKTSIHLMPWPEADEMAMVEEEVEVVIQVNGKVRAKILVPAGITEEEMKEAALKHEKISSIIEGKTVAKIITVPHKLVNIVVK</sequence>
<evidence type="ECO:0000256" key="7">
    <source>
        <dbReference type="ARBA" id="ARBA00023146"/>
    </source>
</evidence>
<keyword evidence="16" id="KW-1185">Reference proteome</keyword>
<evidence type="ECO:0000313" key="15">
    <source>
        <dbReference type="EMBL" id="KXG74622.1"/>
    </source>
</evidence>
<dbReference type="STRING" id="520764.AN618_22180"/>
<evidence type="ECO:0000256" key="4">
    <source>
        <dbReference type="ARBA" id="ARBA00022741"/>
    </source>
</evidence>
<dbReference type="CDD" id="cd07958">
    <property type="entry name" value="Anticodon_Ia_Leu_BEm"/>
    <property type="match status" value="1"/>
</dbReference>
<evidence type="ECO:0000256" key="1">
    <source>
        <dbReference type="ARBA" id="ARBA00005594"/>
    </source>
</evidence>
<dbReference type="InterPro" id="IPR009008">
    <property type="entry name" value="Val/Leu/Ile-tRNA-synth_edit"/>
</dbReference>
<evidence type="ECO:0000256" key="9">
    <source>
        <dbReference type="HAMAP-Rule" id="MF_00049"/>
    </source>
</evidence>
<evidence type="ECO:0000256" key="8">
    <source>
        <dbReference type="ARBA" id="ARBA00047469"/>
    </source>
</evidence>
<dbReference type="InterPro" id="IPR025709">
    <property type="entry name" value="Leu_tRNA-synth_edit"/>
</dbReference>
<feature type="domain" description="Methionyl/Leucyl tRNA synthetase" evidence="13">
    <location>
        <begin position="40"/>
        <end position="182"/>
    </location>
</feature>
<dbReference type="GO" id="GO:0005524">
    <property type="term" value="F:ATP binding"/>
    <property type="evidence" value="ECO:0007669"/>
    <property type="project" value="UniProtKB-UniRule"/>
</dbReference>
<reference evidence="15 16" key="1">
    <citation type="submission" date="2015-12" db="EMBL/GenBank/DDBJ databases">
        <title>Draft genome sequnece of Fervidicola ferrireducens strain Y170.</title>
        <authorList>
            <person name="Patel B.K."/>
        </authorList>
    </citation>
    <scope>NUCLEOTIDE SEQUENCE [LARGE SCALE GENOMIC DNA]</scope>
    <source>
        <strain evidence="15 16">Y170</strain>
    </source>
</reference>
<dbReference type="Gene3D" id="3.40.50.620">
    <property type="entry name" value="HUPs"/>
    <property type="match status" value="2"/>
</dbReference>
<dbReference type="InterPro" id="IPR002300">
    <property type="entry name" value="aa-tRNA-synth_Ia"/>
</dbReference>
<evidence type="ECO:0000313" key="16">
    <source>
        <dbReference type="Proteomes" id="UP000070427"/>
    </source>
</evidence>